<keyword evidence="11" id="KW-0325">Glycoprotein</keyword>
<dbReference type="Pfam" id="PF20805">
    <property type="entry name" value="Integrin_A_Ig_2"/>
    <property type="match status" value="1"/>
</dbReference>
<evidence type="ECO:0000259" key="14">
    <source>
        <dbReference type="Pfam" id="PF08441"/>
    </source>
</evidence>
<evidence type="ECO:0000259" key="15">
    <source>
        <dbReference type="Pfam" id="PF20805"/>
    </source>
</evidence>
<accession>A0ABP0FDZ5</accession>
<evidence type="ECO:0008006" key="19">
    <source>
        <dbReference type="Google" id="ProtNLM"/>
    </source>
</evidence>
<dbReference type="InterPro" id="IPR000413">
    <property type="entry name" value="Integrin_alpha"/>
</dbReference>
<dbReference type="Gene3D" id="2.130.10.130">
    <property type="entry name" value="Integrin alpha, N-terminal"/>
    <property type="match status" value="1"/>
</dbReference>
<keyword evidence="18" id="KW-1185">Reference proteome</keyword>
<gene>
    <name evidence="17" type="ORF">CVLEPA_LOCUS7892</name>
</gene>
<keyword evidence="5" id="KW-0677">Repeat</keyword>
<evidence type="ECO:0000256" key="12">
    <source>
        <dbReference type="PROSITE-ProRule" id="PRU00803"/>
    </source>
</evidence>
<keyword evidence="4 13" id="KW-0732">Signal</keyword>
<dbReference type="PANTHER" id="PTHR23220">
    <property type="entry name" value="INTEGRIN ALPHA"/>
    <property type="match status" value="1"/>
</dbReference>
<dbReference type="PANTHER" id="PTHR23220:SF122">
    <property type="entry name" value="INTEGRIN ALPHA-PS1"/>
    <property type="match status" value="1"/>
</dbReference>
<evidence type="ECO:0000259" key="16">
    <source>
        <dbReference type="Pfam" id="PF20806"/>
    </source>
</evidence>
<evidence type="ECO:0000256" key="6">
    <source>
        <dbReference type="ARBA" id="ARBA00022889"/>
    </source>
</evidence>
<comment type="subcellular location">
    <subcellularLocation>
        <location evidence="1 13">Membrane</location>
        <topology evidence="1 13">Single-pass type I membrane protein</topology>
    </subcellularLocation>
</comment>
<evidence type="ECO:0000256" key="10">
    <source>
        <dbReference type="ARBA" id="ARBA00023170"/>
    </source>
</evidence>
<dbReference type="Pfam" id="PF20806">
    <property type="entry name" value="Integrin_A_Ig_3"/>
    <property type="match status" value="1"/>
</dbReference>
<dbReference type="SMART" id="SM00191">
    <property type="entry name" value="Int_alpha"/>
    <property type="match status" value="5"/>
</dbReference>
<keyword evidence="9 13" id="KW-0472">Membrane</keyword>
<dbReference type="InterPro" id="IPR048286">
    <property type="entry name" value="Integrin_alpha_Ig-like_3"/>
</dbReference>
<feature type="domain" description="Integrin alpha first immunoglubulin-like" evidence="14">
    <location>
        <begin position="501"/>
        <end position="667"/>
    </location>
</feature>
<dbReference type="Gene3D" id="2.60.40.1460">
    <property type="entry name" value="Integrin domains. Chain A, domain 2"/>
    <property type="match status" value="1"/>
</dbReference>
<evidence type="ECO:0000256" key="13">
    <source>
        <dbReference type="RuleBase" id="RU003762"/>
    </source>
</evidence>
<dbReference type="Gene3D" id="2.60.40.1510">
    <property type="entry name" value="ntegrin, alpha v. Chain A, domain 3"/>
    <property type="match status" value="1"/>
</dbReference>
<feature type="transmembrane region" description="Helical" evidence="13">
    <location>
        <begin position="1044"/>
        <end position="1066"/>
    </location>
</feature>
<dbReference type="InterPro" id="IPR013649">
    <property type="entry name" value="Integrin_alpha_Ig-like_1"/>
</dbReference>
<dbReference type="InterPro" id="IPR013519">
    <property type="entry name" value="Int_alpha_beta-p"/>
</dbReference>
<sequence length="1100" mass="121026">MFWKLLLTTSLLTGLVNGYNLETRLPLYKQGVDGSTFGFSVALHKTRSQHKSTLENSLLVVGSPTAAALDSQPNTVNPGGIFYCPITTNHNDCSRVDMDKGESVKSDNKTGQWLGVSLKSQGEGKLILTCAHRHTVRTDTGQSETERLCGKCFLLNGTDRNELQELPHEDISDIFTASPCDSMHSDDTTEKSTFAYTQAGTSVSINDDEYLLGGPGAWSWAGAMFEFPFKLEKTDAILDYFGEDSSTTMVKTPGCSSVELAREVVKCENIPLRRDSYMGFSVTISRAMGSLRGGESIYIAGAPNGNQKGAVVLYTKKDIAGSSVLTPILQDVVYGEHIGSSFGFSVAVSDLNGDGLDDLIVGSPQYYQYSSEGKYGGAVYIYINKKFTRFSAIEPQKLVGPLDSFFGYTVTPLGDIDQDGYNDFAVSAPYDKPNGKIHIYRGSERGVIEESQMIDGADYTNLTGGMTGFGISLSSNMDIDNNRYPDLLVGTLQDQAILFRARPIITVNATLTTSTQLLDLRNPNCDYEGKVVSCFNLRYCFIYHSRHEEFTEEIRLRYSIVLDSERQESNLMSRIRFSSPQGESTITDVVIVPRAGEAYCPAGGHQIFFHGSSKDQLTAMKIEFEFSLEQDGDEVTPEEPGGPVFQMINDPILDADYQSLKIATVAIANGCGDDGCQSNLQISGSLPPEILVGGHEVVILKVDVSNDAEEAHQAKLSIKLPPRVIYEHFVVTESSGADISCFTTKRGASTFVDCALGNPYEGKSRDSLEIHLNVSALTADTKEIEVDVTAETSSVNPEIPLLPLKSKVLLHQELLLSSYGNPQQVRFHNVPVKGESAMRSTDEIGPQISFTYIIKNDGYKAATGVILNVNIPYEIKNGKWLLYPEHTKVHAGAERKAGNCSQDLVNPLDLSVSGQSAVARKKREATASEELPDQQPLLDGKTAEFIYHATLSCKSGTARCSNVKCYVDPIQPGATVSVHIQSRVWNYTILEEYIHHDLIYVITEANLTNVDSNVVMGDHATPQTIRTTVDHAFFDEDQGPVFPWWYILIGILAALLFYCIVVYLLIKCGFFKRKKFRQERDSDRGSLVKEDQSQIDEEKI</sequence>
<dbReference type="PROSITE" id="PS51470">
    <property type="entry name" value="FG_GAP"/>
    <property type="match status" value="3"/>
</dbReference>
<dbReference type="InterPro" id="IPR013517">
    <property type="entry name" value="FG-GAP"/>
</dbReference>
<evidence type="ECO:0000256" key="8">
    <source>
        <dbReference type="ARBA" id="ARBA00023037"/>
    </source>
</evidence>
<feature type="domain" description="Integrin alpha second immunoglobulin-like" evidence="15">
    <location>
        <begin position="671"/>
        <end position="796"/>
    </location>
</feature>
<evidence type="ECO:0000256" key="4">
    <source>
        <dbReference type="ARBA" id="ARBA00022729"/>
    </source>
</evidence>
<evidence type="ECO:0000256" key="3">
    <source>
        <dbReference type="ARBA" id="ARBA00022692"/>
    </source>
</evidence>
<evidence type="ECO:0000256" key="7">
    <source>
        <dbReference type="ARBA" id="ARBA00022989"/>
    </source>
</evidence>
<keyword evidence="3 13" id="KW-0812">Transmembrane</keyword>
<evidence type="ECO:0000313" key="18">
    <source>
        <dbReference type="Proteomes" id="UP001642483"/>
    </source>
</evidence>
<feature type="domain" description="Integrin alpha third immunoglobulin-like" evidence="16">
    <location>
        <begin position="818"/>
        <end position="1013"/>
    </location>
</feature>
<organism evidence="17 18">
    <name type="scientific">Clavelina lepadiformis</name>
    <name type="common">Light-bulb sea squirt</name>
    <name type="synonym">Ascidia lepadiformis</name>
    <dbReference type="NCBI Taxonomy" id="159417"/>
    <lineage>
        <taxon>Eukaryota</taxon>
        <taxon>Metazoa</taxon>
        <taxon>Chordata</taxon>
        <taxon>Tunicata</taxon>
        <taxon>Ascidiacea</taxon>
        <taxon>Aplousobranchia</taxon>
        <taxon>Clavelinidae</taxon>
        <taxon>Clavelina</taxon>
    </lineage>
</organism>
<keyword evidence="10 13" id="KW-0675">Receptor</keyword>
<dbReference type="InterPro" id="IPR028994">
    <property type="entry name" value="Integrin_alpha_N"/>
</dbReference>
<dbReference type="Pfam" id="PF01839">
    <property type="entry name" value="FG-GAP"/>
    <property type="match status" value="2"/>
</dbReference>
<comment type="similarity">
    <text evidence="2 13">Belongs to the integrin alpha chain family.</text>
</comment>
<protein>
    <recommendedName>
        <fullName evidence="19">Integrin alpha-2 domain-containing protein</fullName>
    </recommendedName>
</protein>
<proteinExistence type="inferred from homology"/>
<feature type="signal peptide" evidence="13">
    <location>
        <begin position="1"/>
        <end position="18"/>
    </location>
</feature>
<dbReference type="InterPro" id="IPR032695">
    <property type="entry name" value="Integrin_dom_sf"/>
</dbReference>
<evidence type="ECO:0000256" key="9">
    <source>
        <dbReference type="ARBA" id="ARBA00023136"/>
    </source>
</evidence>
<evidence type="ECO:0000256" key="1">
    <source>
        <dbReference type="ARBA" id="ARBA00004479"/>
    </source>
</evidence>
<evidence type="ECO:0000313" key="17">
    <source>
        <dbReference type="EMBL" id="CAK8677907.1"/>
    </source>
</evidence>
<dbReference type="Proteomes" id="UP001642483">
    <property type="component" value="Unassembled WGS sequence"/>
</dbReference>
<dbReference type="Pfam" id="PF08441">
    <property type="entry name" value="Integrin_A_Ig_1"/>
    <property type="match status" value="1"/>
</dbReference>
<dbReference type="InterPro" id="IPR048285">
    <property type="entry name" value="Integrin_alpha_Ig-like_2"/>
</dbReference>
<dbReference type="Gene3D" id="1.20.5.930">
    <property type="entry name" value="Bicelle-embedded integrin alpha(iib) transmembrane segment"/>
    <property type="match status" value="1"/>
</dbReference>
<name>A0ABP0FDZ5_CLALP</name>
<reference evidence="17 18" key="1">
    <citation type="submission" date="2024-02" db="EMBL/GenBank/DDBJ databases">
        <authorList>
            <person name="Daric V."/>
            <person name="Darras S."/>
        </authorList>
    </citation>
    <scope>NUCLEOTIDE SEQUENCE [LARGE SCALE GENOMIC DNA]</scope>
</reference>
<dbReference type="SUPFAM" id="SSF69179">
    <property type="entry name" value="Integrin domains"/>
    <property type="match status" value="3"/>
</dbReference>
<evidence type="ECO:0000256" key="5">
    <source>
        <dbReference type="ARBA" id="ARBA00022737"/>
    </source>
</evidence>
<dbReference type="SUPFAM" id="SSF69318">
    <property type="entry name" value="Integrin alpha N-terminal domain"/>
    <property type="match status" value="1"/>
</dbReference>
<dbReference type="Gene3D" id="2.60.40.1530">
    <property type="entry name" value="ntegrin, alpha v. Chain A, domain 4"/>
    <property type="match status" value="1"/>
</dbReference>
<dbReference type="PRINTS" id="PR01185">
    <property type="entry name" value="INTEGRINA"/>
</dbReference>
<feature type="repeat" description="FG-GAP" evidence="12">
    <location>
        <begin position="328"/>
        <end position="391"/>
    </location>
</feature>
<feature type="repeat" description="FG-GAP" evidence="12">
    <location>
        <begin position="392"/>
        <end position="449"/>
    </location>
</feature>
<feature type="chain" id="PRO_5044949439" description="Integrin alpha-2 domain-containing protein" evidence="13">
    <location>
        <begin position="19"/>
        <end position="1100"/>
    </location>
</feature>
<evidence type="ECO:0000256" key="11">
    <source>
        <dbReference type="ARBA" id="ARBA00023180"/>
    </source>
</evidence>
<comment type="caution">
    <text evidence="17">The sequence shown here is derived from an EMBL/GenBank/DDBJ whole genome shotgun (WGS) entry which is preliminary data.</text>
</comment>
<evidence type="ECO:0000256" key="2">
    <source>
        <dbReference type="ARBA" id="ARBA00008054"/>
    </source>
</evidence>
<keyword evidence="6 13" id="KW-0130">Cell adhesion</keyword>
<feature type="repeat" description="FG-GAP" evidence="12">
    <location>
        <begin position="455"/>
        <end position="516"/>
    </location>
</feature>
<dbReference type="EMBL" id="CAWYQH010000046">
    <property type="protein sequence ID" value="CAK8677907.1"/>
    <property type="molecule type" value="Genomic_DNA"/>
</dbReference>
<keyword evidence="7 13" id="KW-1133">Transmembrane helix</keyword>
<keyword evidence="8 13" id="KW-0401">Integrin</keyword>